<keyword evidence="6" id="KW-0040">ANK repeat</keyword>
<dbReference type="HAMAP" id="MF_00963">
    <property type="entry name" value="Sigma70_RpoD_SigA"/>
    <property type="match status" value="1"/>
</dbReference>
<dbReference type="PROSITE" id="PS50297">
    <property type="entry name" value="ANK_REP_REGION"/>
    <property type="match status" value="1"/>
</dbReference>
<dbReference type="eggNOG" id="COG0568">
    <property type="taxonomic scope" value="Bacteria"/>
</dbReference>
<dbReference type="STRING" id="1163408.UU9_00550"/>
<comment type="subunit">
    <text evidence="5">Interacts transiently with the RNA polymerase catalytic core.</text>
</comment>
<keyword evidence="3 5" id="KW-0238">DNA-binding</keyword>
<comment type="function">
    <text evidence="5">Sigma factors are initiation factors that promote the attachment of RNA polymerase to specific initiation sites and are then released. This sigma factor is the primary sigma factor during exponential growth.</text>
</comment>
<dbReference type="SUPFAM" id="SSF88946">
    <property type="entry name" value="Sigma2 domain of RNA polymerase sigma factors"/>
    <property type="match status" value="1"/>
</dbReference>
<dbReference type="InterPro" id="IPR036388">
    <property type="entry name" value="WH-like_DNA-bd_sf"/>
</dbReference>
<dbReference type="PATRIC" id="fig|1163408.3.peg.117"/>
<dbReference type="InterPro" id="IPR007627">
    <property type="entry name" value="RNA_pol_sigma70_r2"/>
</dbReference>
<feature type="repeat" description="ANK" evidence="6">
    <location>
        <begin position="45"/>
        <end position="77"/>
    </location>
</feature>
<comment type="caution">
    <text evidence="5">Lacks conserved residue(s) required for the propagation of feature annotation.</text>
</comment>
<evidence type="ECO:0000256" key="1">
    <source>
        <dbReference type="ARBA" id="ARBA00023015"/>
    </source>
</evidence>
<evidence type="ECO:0000256" key="7">
    <source>
        <dbReference type="SAM" id="MobiDB-lite"/>
    </source>
</evidence>
<dbReference type="PANTHER" id="PTHR30603">
    <property type="entry name" value="RNA POLYMERASE SIGMA FACTOR RPO"/>
    <property type="match status" value="1"/>
</dbReference>
<dbReference type="Pfam" id="PF00140">
    <property type="entry name" value="Sigma70_r1_2"/>
    <property type="match status" value="1"/>
</dbReference>
<dbReference type="InterPro" id="IPR050239">
    <property type="entry name" value="Sigma-70_RNA_pol_init_factors"/>
</dbReference>
<keyword evidence="2 5" id="KW-0731">Sigma factor</keyword>
<evidence type="ECO:0000313" key="11">
    <source>
        <dbReference type="Proteomes" id="UP000004210"/>
    </source>
</evidence>
<dbReference type="SMART" id="SM00248">
    <property type="entry name" value="ANK"/>
    <property type="match status" value="1"/>
</dbReference>
<dbReference type="GO" id="GO:0003677">
    <property type="term" value="F:DNA binding"/>
    <property type="evidence" value="ECO:0007669"/>
    <property type="project" value="UniProtKB-UniRule"/>
</dbReference>
<keyword evidence="11" id="KW-1185">Reference proteome</keyword>
<dbReference type="InterPro" id="IPR028630">
    <property type="entry name" value="Sigma70_RpoD"/>
</dbReference>
<keyword evidence="1 5" id="KW-0805">Transcription regulation</keyword>
<dbReference type="InterPro" id="IPR007631">
    <property type="entry name" value="RNA_pol_sigma_70_non-ess"/>
</dbReference>
<sequence length="826" mass="90866">MSAVAGPLAIAPLNKLLKLAAVAGVDTAVRLHIARGDNLNACDGAGLTPLMLAARNNRASTCRVLLDSGATLELTDPSGLDALDIAKAANAFDALEVMEAFVRERNAADAFVDQVSAELDVVDAETPSKATFIGSSLDLLEGESGASWEEEDEIVAPEGDESLANAAMELHVAIANHRASDELVDWSDVSVYLPEKSARPARLLDRGNRWPLQSLILKGIREGSIPDLDVQAFFEDEEGHRDEESEARLRLALGEINVSTDERKVLRSEPLQNEANDSEEEELEDVIAFYDEVTLSGDRCAKLYLRDVALFELLTREGEVVLAKRIEDGLGQVQASLAGFPQIVEFLLEEYEQHLSGKRRLSEVLAGFSDVDLAINAAVSKGDQAALSDEADALTVAEEEALLDDEASAGLDPHEVVRRMASLRERYEAFKTVASTSNDLASEEVSRLRGRMAEEFRTLKLPTALISTLVRMFGELVADILRHMCALTEIIVTRAGMPKADFIRAFPGNESNILWSGQLSSIGQPWASSILAVRDAIEREQQGLVAIERNLLLSIADIRDHHRTISGSFARASRAKKEMIEANLRLVLSIAKRYTNRGLQFLELVQEGNVGLMKAVDKFEHRRGYKFSTYATWWIRQAITRAIADQARTIRIPVHMIETINKLGAVSRRMQQQLGRPATPAELAPEMEVAEERIHKVLKIAAEPISLDTPESEDDPTPWGLSIEDKQTSSPVDLVGESGLKQSVNAAISELTAREAEVLRMRFGIDMDTDHTLEEVGKKFDVTRERIRQIEAKALRKLRHPARSGALRTFIDSEPRNLSEPAGSDA</sequence>
<dbReference type="PROSITE" id="PS00716">
    <property type="entry name" value="SIGMA70_2"/>
    <property type="match status" value="1"/>
</dbReference>
<dbReference type="GO" id="GO:0006352">
    <property type="term" value="P:DNA-templated transcription initiation"/>
    <property type="evidence" value="ECO:0007669"/>
    <property type="project" value="UniProtKB-UniRule"/>
</dbReference>
<proteinExistence type="inferred from homology"/>
<dbReference type="InterPro" id="IPR013324">
    <property type="entry name" value="RNA_pol_sigma_r3/r4-like"/>
</dbReference>
<comment type="similarity">
    <text evidence="5">Belongs to the sigma-70 factor family. RpoD/SigA subfamily.</text>
</comment>
<feature type="region of interest" description="Sigma-70 factor domain-3" evidence="5">
    <location>
        <begin position="658"/>
        <end position="734"/>
    </location>
</feature>
<feature type="region of interest" description="Sigma-70 factor domain-4" evidence="5">
    <location>
        <begin position="747"/>
        <end position="800"/>
    </location>
</feature>
<dbReference type="SUPFAM" id="SSF88659">
    <property type="entry name" value="Sigma3 and sigma4 domains of RNA polymerase sigma factors"/>
    <property type="match status" value="2"/>
</dbReference>
<evidence type="ECO:0000256" key="6">
    <source>
        <dbReference type="PROSITE-ProRule" id="PRU00023"/>
    </source>
</evidence>
<gene>
    <name evidence="5" type="primary">rpoD</name>
    <name evidence="10" type="ORF">UU9_00550</name>
</gene>
<dbReference type="NCBIfam" id="TIGR02937">
    <property type="entry name" value="sigma70-ECF"/>
    <property type="match status" value="1"/>
</dbReference>
<feature type="domain" description="RNA polymerase sigma-70" evidence="9">
    <location>
        <begin position="772"/>
        <end position="798"/>
    </location>
</feature>
<dbReference type="AlphaFoldDB" id="I4W0H0"/>
<evidence type="ECO:0000313" key="10">
    <source>
        <dbReference type="EMBL" id="EIL92961.1"/>
    </source>
</evidence>
<dbReference type="Pfam" id="PF04542">
    <property type="entry name" value="Sigma70_r2"/>
    <property type="match status" value="1"/>
</dbReference>
<dbReference type="PANTHER" id="PTHR30603:SF60">
    <property type="entry name" value="RNA POLYMERASE SIGMA FACTOR RPOD"/>
    <property type="match status" value="1"/>
</dbReference>
<evidence type="ECO:0000256" key="4">
    <source>
        <dbReference type="ARBA" id="ARBA00023163"/>
    </source>
</evidence>
<comment type="caution">
    <text evidence="10">The sequence shown here is derived from an EMBL/GenBank/DDBJ whole genome shotgun (WGS) entry which is preliminary data.</text>
</comment>
<organism evidence="10 11">
    <name type="scientific">Rhodanobacter fulvus Jip2</name>
    <dbReference type="NCBI Taxonomy" id="1163408"/>
    <lineage>
        <taxon>Bacteria</taxon>
        <taxon>Pseudomonadati</taxon>
        <taxon>Pseudomonadota</taxon>
        <taxon>Gammaproteobacteria</taxon>
        <taxon>Lysobacterales</taxon>
        <taxon>Rhodanobacteraceae</taxon>
        <taxon>Rhodanobacter</taxon>
    </lineage>
</organism>
<evidence type="ECO:0000259" key="8">
    <source>
        <dbReference type="PROSITE" id="PS00715"/>
    </source>
</evidence>
<dbReference type="InterPro" id="IPR000943">
    <property type="entry name" value="RNA_pol_sigma70"/>
</dbReference>
<dbReference type="Gene3D" id="1.25.40.20">
    <property type="entry name" value="Ankyrin repeat-containing domain"/>
    <property type="match status" value="1"/>
</dbReference>
<dbReference type="FunFam" id="1.10.601.10:FF:000001">
    <property type="entry name" value="RNA polymerase sigma factor SigA"/>
    <property type="match status" value="1"/>
</dbReference>
<evidence type="ECO:0000256" key="5">
    <source>
        <dbReference type="HAMAP-Rule" id="MF_00963"/>
    </source>
</evidence>
<dbReference type="PRINTS" id="PR00046">
    <property type="entry name" value="SIGMA70FCT"/>
</dbReference>
<dbReference type="CDD" id="cd06171">
    <property type="entry name" value="Sigma70_r4"/>
    <property type="match status" value="1"/>
</dbReference>
<dbReference type="EMBL" id="AJXU01000003">
    <property type="protein sequence ID" value="EIL92961.1"/>
    <property type="molecule type" value="Genomic_DNA"/>
</dbReference>
<protein>
    <recommendedName>
        <fullName evidence="5">RNA polymerase sigma factor RpoD</fullName>
    </recommendedName>
    <alternativeName>
        <fullName evidence="5">Sigma-70</fullName>
    </alternativeName>
</protein>
<evidence type="ECO:0000256" key="3">
    <source>
        <dbReference type="ARBA" id="ARBA00023125"/>
    </source>
</evidence>
<dbReference type="NCBIfam" id="NF004208">
    <property type="entry name" value="PRK05658.1"/>
    <property type="match status" value="1"/>
</dbReference>
<dbReference type="InterPro" id="IPR007624">
    <property type="entry name" value="RNA_pol_sigma70_r3"/>
</dbReference>
<accession>I4W0H0</accession>
<dbReference type="InterPro" id="IPR014284">
    <property type="entry name" value="RNA_pol_sigma-70_dom"/>
</dbReference>
<dbReference type="InterPro" id="IPR002110">
    <property type="entry name" value="Ankyrin_rpt"/>
</dbReference>
<dbReference type="GO" id="GO:0016987">
    <property type="term" value="F:sigma factor activity"/>
    <property type="evidence" value="ECO:0007669"/>
    <property type="project" value="UniProtKB-UniRule"/>
</dbReference>
<dbReference type="Pfam" id="PF04539">
    <property type="entry name" value="Sigma70_r3"/>
    <property type="match status" value="1"/>
</dbReference>
<feature type="DNA-binding region" description="H-T-H motif" evidence="5">
    <location>
        <begin position="773"/>
        <end position="792"/>
    </location>
</feature>
<feature type="region of interest" description="Sigma-70 factor domain-2" evidence="5">
    <location>
        <begin position="579"/>
        <end position="649"/>
    </location>
</feature>
<dbReference type="Pfam" id="PF04545">
    <property type="entry name" value="Sigma70_r4"/>
    <property type="match status" value="1"/>
</dbReference>
<dbReference type="InterPro" id="IPR013325">
    <property type="entry name" value="RNA_pol_sigma_r2"/>
</dbReference>
<dbReference type="InterPro" id="IPR036770">
    <property type="entry name" value="Ankyrin_rpt-contain_sf"/>
</dbReference>
<keyword evidence="5" id="KW-0963">Cytoplasm</keyword>
<evidence type="ECO:0000259" key="9">
    <source>
        <dbReference type="PROSITE" id="PS00716"/>
    </source>
</evidence>
<comment type="subcellular location">
    <subcellularLocation>
        <location evidence="5">Cytoplasm</location>
    </subcellularLocation>
</comment>
<reference evidence="10 11" key="1">
    <citation type="journal article" date="2012" name="J. Bacteriol.">
        <title>Genome sequences for six rhodanobacter strains, isolated from soils and the terrestrial subsurface, with variable denitrification capabilities.</title>
        <authorList>
            <person name="Kostka J.E."/>
            <person name="Green S.J."/>
            <person name="Rishishwar L."/>
            <person name="Prakash O."/>
            <person name="Katz L.S."/>
            <person name="Marino-Ramirez L."/>
            <person name="Jordan I.K."/>
            <person name="Munk C."/>
            <person name="Ivanova N."/>
            <person name="Mikhailova N."/>
            <person name="Watson D.B."/>
            <person name="Brown S.D."/>
            <person name="Palumbo A.V."/>
            <person name="Brooks S.C."/>
        </authorList>
    </citation>
    <scope>NUCLEOTIDE SEQUENCE [LARGE SCALE GENOMIC DNA]</scope>
    <source>
        <strain evidence="11">Jip2T</strain>
    </source>
</reference>
<dbReference type="GO" id="GO:0005737">
    <property type="term" value="C:cytoplasm"/>
    <property type="evidence" value="ECO:0007669"/>
    <property type="project" value="UniProtKB-SubCell"/>
</dbReference>
<dbReference type="RefSeq" id="WP_007079753.1">
    <property type="nucleotide sequence ID" value="NZ_AJXU01000003.1"/>
</dbReference>
<dbReference type="PROSITE" id="PS50088">
    <property type="entry name" value="ANK_REPEAT"/>
    <property type="match status" value="1"/>
</dbReference>
<dbReference type="PROSITE" id="PS00715">
    <property type="entry name" value="SIGMA70_1"/>
    <property type="match status" value="1"/>
</dbReference>
<dbReference type="Proteomes" id="UP000004210">
    <property type="component" value="Unassembled WGS sequence"/>
</dbReference>
<feature type="region of interest" description="Disordered" evidence="7">
    <location>
        <begin position="805"/>
        <end position="826"/>
    </location>
</feature>
<dbReference type="Pfam" id="PF12796">
    <property type="entry name" value="Ank_2"/>
    <property type="match status" value="1"/>
</dbReference>
<dbReference type="SUPFAM" id="SSF48403">
    <property type="entry name" value="Ankyrin repeat"/>
    <property type="match status" value="1"/>
</dbReference>
<keyword evidence="4 5" id="KW-0804">Transcription</keyword>
<feature type="domain" description="RNA polymerase sigma-70" evidence="8">
    <location>
        <begin position="603"/>
        <end position="616"/>
    </location>
</feature>
<dbReference type="Gene3D" id="1.10.10.10">
    <property type="entry name" value="Winged helix-like DNA-binding domain superfamily/Winged helix DNA-binding domain"/>
    <property type="match status" value="2"/>
</dbReference>
<name>I4W0H0_9GAMM</name>
<dbReference type="OrthoDB" id="9809557at2"/>
<evidence type="ECO:0000256" key="2">
    <source>
        <dbReference type="ARBA" id="ARBA00023082"/>
    </source>
</evidence>
<dbReference type="InterPro" id="IPR007630">
    <property type="entry name" value="RNA_pol_sigma70_r4"/>
</dbReference>
<dbReference type="Gene3D" id="1.10.601.10">
    <property type="entry name" value="RNA Polymerase Primary Sigma Factor"/>
    <property type="match status" value="1"/>
</dbReference>
<dbReference type="InterPro" id="IPR009042">
    <property type="entry name" value="RNA_pol_sigma70_r1_2"/>
</dbReference>
<dbReference type="Pfam" id="PF04546">
    <property type="entry name" value="Sigma70_ner"/>
    <property type="match status" value="1"/>
</dbReference>